<dbReference type="OrthoDB" id="5396937at2759"/>
<dbReference type="AlphaFoldDB" id="A0A2J6SD26"/>
<accession>A0A2J6SD26</accession>
<organism evidence="3 4">
    <name type="scientific">Hyaloscypha variabilis (strain UAMH 11265 / GT02V1 / F)</name>
    <name type="common">Meliniomyces variabilis</name>
    <dbReference type="NCBI Taxonomy" id="1149755"/>
    <lineage>
        <taxon>Eukaryota</taxon>
        <taxon>Fungi</taxon>
        <taxon>Dikarya</taxon>
        <taxon>Ascomycota</taxon>
        <taxon>Pezizomycotina</taxon>
        <taxon>Leotiomycetes</taxon>
        <taxon>Helotiales</taxon>
        <taxon>Hyaloscyphaceae</taxon>
        <taxon>Hyaloscypha</taxon>
        <taxon>Hyaloscypha variabilis</taxon>
    </lineage>
</organism>
<keyword evidence="4" id="KW-1185">Reference proteome</keyword>
<evidence type="ECO:0000313" key="3">
    <source>
        <dbReference type="EMBL" id="PMD48670.1"/>
    </source>
</evidence>
<dbReference type="InterPro" id="IPR001810">
    <property type="entry name" value="F-box_dom"/>
</dbReference>
<feature type="compositionally biased region" description="Low complexity" evidence="1">
    <location>
        <begin position="419"/>
        <end position="429"/>
    </location>
</feature>
<evidence type="ECO:0000256" key="1">
    <source>
        <dbReference type="SAM" id="MobiDB-lite"/>
    </source>
</evidence>
<gene>
    <name evidence="3" type="ORF">L207DRAFT_414602</name>
</gene>
<dbReference type="InterPro" id="IPR036047">
    <property type="entry name" value="F-box-like_dom_sf"/>
</dbReference>
<feature type="region of interest" description="Disordered" evidence="1">
    <location>
        <begin position="413"/>
        <end position="433"/>
    </location>
</feature>
<reference evidence="3 4" key="1">
    <citation type="submission" date="2016-04" db="EMBL/GenBank/DDBJ databases">
        <title>A degradative enzymes factory behind the ericoid mycorrhizal symbiosis.</title>
        <authorList>
            <consortium name="DOE Joint Genome Institute"/>
            <person name="Martino E."/>
            <person name="Morin E."/>
            <person name="Grelet G."/>
            <person name="Kuo A."/>
            <person name="Kohler A."/>
            <person name="Daghino S."/>
            <person name="Barry K."/>
            <person name="Choi C."/>
            <person name="Cichocki N."/>
            <person name="Clum A."/>
            <person name="Copeland A."/>
            <person name="Hainaut M."/>
            <person name="Haridas S."/>
            <person name="Labutti K."/>
            <person name="Lindquist E."/>
            <person name="Lipzen A."/>
            <person name="Khouja H.-R."/>
            <person name="Murat C."/>
            <person name="Ohm R."/>
            <person name="Olson A."/>
            <person name="Spatafora J."/>
            <person name="Veneault-Fourrey C."/>
            <person name="Henrissat B."/>
            <person name="Grigoriev I."/>
            <person name="Martin F."/>
            <person name="Perotto S."/>
        </authorList>
    </citation>
    <scope>NUCLEOTIDE SEQUENCE [LARGE SCALE GENOMIC DNA]</scope>
    <source>
        <strain evidence="3 4">F</strain>
    </source>
</reference>
<evidence type="ECO:0000259" key="2">
    <source>
        <dbReference type="PROSITE" id="PS50181"/>
    </source>
</evidence>
<feature type="region of interest" description="Disordered" evidence="1">
    <location>
        <begin position="24"/>
        <end position="82"/>
    </location>
</feature>
<dbReference type="Proteomes" id="UP000235786">
    <property type="component" value="Unassembled WGS sequence"/>
</dbReference>
<dbReference type="Pfam" id="PF00646">
    <property type="entry name" value="F-box"/>
    <property type="match status" value="1"/>
</dbReference>
<evidence type="ECO:0000313" key="4">
    <source>
        <dbReference type="Proteomes" id="UP000235786"/>
    </source>
</evidence>
<dbReference type="PROSITE" id="PS50181">
    <property type="entry name" value="FBOX"/>
    <property type="match status" value="1"/>
</dbReference>
<name>A0A2J6SD26_HYAVF</name>
<sequence>MDPLHITEFASERYFEKLRRLNESNENATSSGPAAAAATATVATDPPLLEGPTFTLPLGRQRSHENDPAPLALRPSDQKKRSLGHDLTALRTQRRPTFSGSFGSLRSKVTVIHKAPLIVERHEDAAAEDPKTSHIFALQSLLLALPNELQAQVIAPLPIHTILTLRLVSKSFHTLITLNEASIARYHATHSLPRYALRLYPLPDPTAINLHYLCSIWHRLHVATKLSTMISAQATKEIFLRTTEAQRLEFEPQHRRMRQRLVPLIFALFHFFETYRDLHVRHLAGGGTPIHLQPFTLNPIECQVMALYDDRTLLKVHQVFPLVMSSFSRRLRPPSYAGRVERSFKGYLKDRPADEVYSTIIAVGGLRQAQRFWETKGYNARRAAVDIWYGFVTRSPVEAPPKSKMSIITNLGRKKPNPAADAATSETAAGHNSTSCNEWFCVKPACQNGRRRHSTDNLVFHSSLSAGPPMSPLSREQLRLVLPDLQHLSNIWCHTAEALILERKIVERAQDIKRTHQVLLELIRDDGTDGLDDWSAANTADSGRTVNIEGQEGMDASGGVSD</sequence>
<dbReference type="EMBL" id="KZ613937">
    <property type="protein sequence ID" value="PMD48670.1"/>
    <property type="molecule type" value="Genomic_DNA"/>
</dbReference>
<feature type="domain" description="F-box" evidence="2">
    <location>
        <begin position="139"/>
        <end position="186"/>
    </location>
</feature>
<proteinExistence type="predicted"/>
<dbReference type="STRING" id="1149755.A0A2J6SD26"/>
<dbReference type="SUPFAM" id="SSF81383">
    <property type="entry name" value="F-box domain"/>
    <property type="match status" value="1"/>
</dbReference>
<feature type="compositionally biased region" description="Low complexity" evidence="1">
    <location>
        <begin position="34"/>
        <end position="44"/>
    </location>
</feature>
<protein>
    <recommendedName>
        <fullName evidence="2">F-box domain-containing protein</fullName>
    </recommendedName>
</protein>